<protein>
    <submittedName>
        <fullName evidence="1">Uncharacterized protein</fullName>
    </submittedName>
</protein>
<name>A0A8X6G2U9_TRICU</name>
<comment type="caution">
    <text evidence="1">The sequence shown here is derived from an EMBL/GenBank/DDBJ whole genome shotgun (WGS) entry which is preliminary data.</text>
</comment>
<evidence type="ECO:0000313" key="2">
    <source>
        <dbReference type="Proteomes" id="UP000887116"/>
    </source>
</evidence>
<evidence type="ECO:0000313" key="1">
    <source>
        <dbReference type="EMBL" id="GFQ94751.1"/>
    </source>
</evidence>
<dbReference type="Proteomes" id="UP000887116">
    <property type="component" value="Unassembled WGS sequence"/>
</dbReference>
<keyword evidence="2" id="KW-1185">Reference proteome</keyword>
<accession>A0A8X6G2U9</accession>
<proteinExistence type="predicted"/>
<sequence length="251" mass="28596">MQRKQIKNLADPIENHDAVHKKLFSVSPNQAALDEIVARVTSKQKKETAPAENNTFNNASNVSKSLVKKETRKRATVVDDGFRLPAKKQTAKLNGKLLFLSSPAVILTVQTNNSAPPLAPLTNLSHTSEKEEDIEVDTEQTAVTPRTKIPTFFIQLKPDWTDLMVFARSLAPTLQSKLSVRFLRITVRNEDEYRKLATYFRHEQIEVNAFMLKSERPLKRVLRGDFPLPPNLKLLKKKSSRRVSKFIKLRL</sequence>
<dbReference type="EMBL" id="BMAO01034212">
    <property type="protein sequence ID" value="GFQ94751.1"/>
    <property type="molecule type" value="Genomic_DNA"/>
</dbReference>
<gene>
    <name evidence="1" type="primary">NCL1_44278</name>
    <name evidence="1" type="ORF">TNCT_573771</name>
</gene>
<dbReference type="AlphaFoldDB" id="A0A8X6G2U9"/>
<reference evidence="1" key="1">
    <citation type="submission" date="2020-07" db="EMBL/GenBank/DDBJ databases">
        <title>Multicomponent nature underlies the extraordinary mechanical properties of spider dragline silk.</title>
        <authorList>
            <person name="Kono N."/>
            <person name="Nakamura H."/>
            <person name="Mori M."/>
            <person name="Yoshida Y."/>
            <person name="Ohtoshi R."/>
            <person name="Malay A.D."/>
            <person name="Moran D.A.P."/>
            <person name="Tomita M."/>
            <person name="Numata K."/>
            <person name="Arakawa K."/>
        </authorList>
    </citation>
    <scope>NUCLEOTIDE SEQUENCE</scope>
</reference>
<organism evidence="1 2">
    <name type="scientific">Trichonephila clavata</name>
    <name type="common">Joro spider</name>
    <name type="synonym">Nephila clavata</name>
    <dbReference type="NCBI Taxonomy" id="2740835"/>
    <lineage>
        <taxon>Eukaryota</taxon>
        <taxon>Metazoa</taxon>
        <taxon>Ecdysozoa</taxon>
        <taxon>Arthropoda</taxon>
        <taxon>Chelicerata</taxon>
        <taxon>Arachnida</taxon>
        <taxon>Araneae</taxon>
        <taxon>Araneomorphae</taxon>
        <taxon>Entelegynae</taxon>
        <taxon>Araneoidea</taxon>
        <taxon>Nephilidae</taxon>
        <taxon>Trichonephila</taxon>
    </lineage>
</organism>
<dbReference type="OrthoDB" id="6379801at2759"/>